<dbReference type="PANTHER" id="PTHR34853:SF1">
    <property type="entry name" value="LIPASE 5"/>
    <property type="match status" value="1"/>
</dbReference>
<dbReference type="GO" id="GO:0004806">
    <property type="term" value="F:triacylglycerol lipase activity"/>
    <property type="evidence" value="ECO:0007669"/>
    <property type="project" value="InterPro"/>
</dbReference>
<name>A0A173LH90_9ACTN</name>
<dbReference type="GO" id="GO:0016042">
    <property type="term" value="P:lipid catabolic process"/>
    <property type="evidence" value="ECO:0007669"/>
    <property type="project" value="InterPro"/>
</dbReference>
<organism evidence="2 3">
    <name type="scientific">Dietzia timorensis</name>
    <dbReference type="NCBI Taxonomy" id="499555"/>
    <lineage>
        <taxon>Bacteria</taxon>
        <taxon>Bacillati</taxon>
        <taxon>Actinomycetota</taxon>
        <taxon>Actinomycetes</taxon>
        <taxon>Mycobacteriales</taxon>
        <taxon>Dietziaceae</taxon>
        <taxon>Dietzia</taxon>
    </lineage>
</organism>
<dbReference type="KEGG" id="dtm:BJL86_0831"/>
<proteinExistence type="predicted"/>
<dbReference type="Proteomes" id="UP000186104">
    <property type="component" value="Chromosome"/>
</dbReference>
<reference evidence="2 3" key="1">
    <citation type="submission" date="2016-06" db="EMBL/GenBank/DDBJ databases">
        <title>Complete genome sequence of a saline-alkali tolerant type strain Dietzia timorensis ID05-A0528T.</title>
        <authorList>
            <person name="Wu X."/>
        </authorList>
    </citation>
    <scope>NUCLEOTIDE SEQUENCE [LARGE SCALE GENOMIC DNA]</scope>
    <source>
        <strain evidence="2 3">ID05-A0528</strain>
    </source>
</reference>
<dbReference type="AlphaFoldDB" id="A0A173LH90"/>
<dbReference type="Gene3D" id="3.40.50.1820">
    <property type="entry name" value="alpha/beta hydrolase"/>
    <property type="match status" value="1"/>
</dbReference>
<dbReference type="RefSeq" id="WP_197487528.1">
    <property type="nucleotide sequence ID" value="NZ_CP015961.1"/>
</dbReference>
<dbReference type="InterPro" id="IPR029058">
    <property type="entry name" value="AB_hydrolase_fold"/>
</dbReference>
<evidence type="ECO:0000313" key="3">
    <source>
        <dbReference type="Proteomes" id="UP000186104"/>
    </source>
</evidence>
<dbReference type="InterPro" id="IPR005152">
    <property type="entry name" value="Lipase_secreted"/>
</dbReference>
<dbReference type="Pfam" id="PF03583">
    <property type="entry name" value="LIP"/>
    <property type="match status" value="1"/>
</dbReference>
<keyword evidence="3" id="KW-1185">Reference proteome</keyword>
<feature type="compositionally biased region" description="Low complexity" evidence="1">
    <location>
        <begin position="17"/>
        <end position="28"/>
    </location>
</feature>
<dbReference type="PIRSF" id="PIRSF029171">
    <property type="entry name" value="Esterase_LipA"/>
    <property type="match status" value="1"/>
</dbReference>
<dbReference type="SUPFAM" id="SSF53474">
    <property type="entry name" value="alpha/beta-Hydrolases"/>
    <property type="match status" value="1"/>
</dbReference>
<evidence type="ECO:0000256" key="1">
    <source>
        <dbReference type="SAM" id="MobiDB-lite"/>
    </source>
</evidence>
<sequence>MTAVLLFAGSAVIPPVAQSQPAPSGSAANHTSSLGQADELSNIVNPGDDRSFYELDQAVDLAAAQPGDVLRQREISLHLAGLATPVRVTQLQYRTTDTQGRPEFNVTSVLHPTVPADGRVVAYQSAYDSLNAEDGPSRSLAGNFSLGGGIATAETAVMLPILQSGASVVMADTEGVDANFAAGPEYGMATIDSLRAAKNAEAGGVRADSPVAMIGYSGGAIATNWASILMNTYAPELRPDIVGAAQGGLLVNPLNNLTYAIEGPLWSGVVMMAILGLARAYEVDVDPYLTDTGKYFADEMEKASITDGFGRLAGMSWEDIVKPEYPSPLDVPPIKEIVEKVNMGTAPVPDIPMLLVQGGGGYIELTPPGGENTGAGDGVMVAGDVRALAHRYCEAGTPIVYREYPIASHVMAGIPYALETVGWVNDRFAGKPAPNNCGTYPAGNDLTRGGQGGTFPVPISQS</sequence>
<accession>A0A173LH90</accession>
<dbReference type="PANTHER" id="PTHR34853">
    <property type="match status" value="1"/>
</dbReference>
<protein>
    <submittedName>
        <fullName evidence="2">Putative inactive lipase</fullName>
    </submittedName>
</protein>
<gene>
    <name evidence="2" type="ORF">BJL86_0831</name>
</gene>
<feature type="region of interest" description="Disordered" evidence="1">
    <location>
        <begin position="17"/>
        <end position="45"/>
    </location>
</feature>
<evidence type="ECO:0000313" key="2">
    <source>
        <dbReference type="EMBL" id="ANI91625.1"/>
    </source>
</evidence>
<dbReference type="STRING" id="499555.BJL86_0831"/>
<feature type="region of interest" description="Disordered" evidence="1">
    <location>
        <begin position="441"/>
        <end position="462"/>
    </location>
</feature>
<dbReference type="EMBL" id="CP015961">
    <property type="protein sequence ID" value="ANI91625.1"/>
    <property type="molecule type" value="Genomic_DNA"/>
</dbReference>
<dbReference type="Gene3D" id="1.10.260.130">
    <property type="match status" value="1"/>
</dbReference>